<proteinExistence type="predicted"/>
<organism evidence="1 2">
    <name type="scientific">Bacillus phage vB_BcoS-136</name>
    <dbReference type="NCBI Taxonomy" id="2419619"/>
    <lineage>
        <taxon>Viruses</taxon>
        <taxon>Duplodnaviria</taxon>
        <taxon>Heunggongvirae</taxon>
        <taxon>Uroviricota</taxon>
        <taxon>Caudoviricetes</taxon>
        <taxon>Heleneionescovirinae</taxon>
        <taxon>Kenyattavirus</taxon>
        <taxon>Kenyattavirus kv136</taxon>
    </lineage>
</organism>
<accession>A0A3G3BVK1</accession>
<gene>
    <name evidence="1" type="ORF">vBBcoS136_00163</name>
</gene>
<evidence type="ECO:0000313" key="1">
    <source>
        <dbReference type="EMBL" id="AYP68277.1"/>
    </source>
</evidence>
<evidence type="ECO:0000313" key="2">
    <source>
        <dbReference type="Proteomes" id="UP000274199"/>
    </source>
</evidence>
<name>A0A3G3BVK1_9CAUD</name>
<protein>
    <submittedName>
        <fullName evidence="1">Uncharacterized protein</fullName>
    </submittedName>
</protein>
<reference evidence="1 2" key="1">
    <citation type="submission" date="2018-09" db="EMBL/GenBank/DDBJ databases">
        <title>Comparative Genomic Analysis of Eight Novel Haloalkaliphilic Bacteriophages from Lake Elmenteita, Kenya.</title>
        <authorList>
            <person name="Akhwale J.K."/>
        </authorList>
    </citation>
    <scope>NUCLEOTIDE SEQUENCE [LARGE SCALE GENOMIC DNA]</scope>
</reference>
<dbReference type="Proteomes" id="UP000274199">
    <property type="component" value="Segment"/>
</dbReference>
<keyword evidence="2" id="KW-1185">Reference proteome</keyword>
<dbReference type="EMBL" id="MH884508">
    <property type="protein sequence ID" value="AYP68277.1"/>
    <property type="molecule type" value="Genomic_DNA"/>
</dbReference>
<sequence length="178" mass="21112">MFKWLFGNNDSNIIDEIKEEAVEPTPEEIPEPEPIKEMLPVEVIGRYVIDVVKNEKEEYQHYYNPYYIELKYDAVVNLLDEVIHLNNKIITFGISHRRHGYILDYEIYAYQELATLLESEDGRDSLMDSIKDNISHHIKQHIKESDIAKYKKMVKDKHSFDIKLSFEIERPDRPKGVE</sequence>